<evidence type="ECO:0000313" key="2">
    <source>
        <dbReference type="Proteomes" id="UP000177932"/>
    </source>
</evidence>
<dbReference type="STRING" id="1802158.A2827_03520"/>
<proteinExistence type="predicted"/>
<name>A0A1G2H5W1_9BACT</name>
<protein>
    <submittedName>
        <fullName evidence="1">Uncharacterized protein</fullName>
    </submittedName>
</protein>
<sequence>MFNTLISGRLTIFGAVVLAGISFWYASFAYAETLKFRVDGSFDWDGRGEVNATLRHEGINGKFYVADDYWNSLGFRERDILSADVEELSNQFDTVIYPGLVSVFGSENKPGVDGNSKITVLMTKMIDGAGGYFREQDGFLKSLYADSNEREMVYLNAAYSYSERMRSFLAHEFQHLITFNQKTIKHNVQEEVWLNELRSEIAPTLVGYDGAFVYTNSNLEARTKSFMKNFSDAILNWEAEEKDYASINLFGQYVLDHYGRSVIASMTENNLVGIESFNAALRVFGFSEEFADVYTNWTIANLVNSCEVEPINTYCYNNPNLKYSDIHVTFSGSGVESDTVSSERSTEDWRSFWFEFETGLKNERPADHIFRFDFFAPQNSKFRVPYVTYGSDGLKVKETGEIEINSGSGSFYIKNFGFDTSRIVIIPSNQAQYRGGLGRGNSTRYNFNAATITDFELSSGSTTLPFSILGGNEKALLPNLADGTLIRASNDYKVYVINGRYKRWIQSAEIFNFYGHFSFAAVSEVSPETLDLYEDSWLVRADSDTKVYEINGDGTRHWLDMSAEEFLIRGRKWDMVRVINTSELNWYVEGPAVR</sequence>
<gene>
    <name evidence="1" type="ORF">A2827_03520</name>
</gene>
<accession>A0A1G2H5W1</accession>
<comment type="caution">
    <text evidence="1">The sequence shown here is derived from an EMBL/GenBank/DDBJ whole genome shotgun (WGS) entry which is preliminary data.</text>
</comment>
<dbReference type="AlphaFoldDB" id="A0A1G2H5W1"/>
<reference evidence="1 2" key="1">
    <citation type="journal article" date="2016" name="Nat. Commun.">
        <title>Thousands of microbial genomes shed light on interconnected biogeochemical processes in an aquifer system.</title>
        <authorList>
            <person name="Anantharaman K."/>
            <person name="Brown C.T."/>
            <person name="Hug L.A."/>
            <person name="Sharon I."/>
            <person name="Castelle C.J."/>
            <person name="Probst A.J."/>
            <person name="Thomas B.C."/>
            <person name="Singh A."/>
            <person name="Wilkins M.J."/>
            <person name="Karaoz U."/>
            <person name="Brodie E.L."/>
            <person name="Williams K.H."/>
            <person name="Hubbard S.S."/>
            <person name="Banfield J.F."/>
        </authorList>
    </citation>
    <scope>NUCLEOTIDE SEQUENCE [LARGE SCALE GENOMIC DNA]</scope>
</reference>
<dbReference type="EMBL" id="MHOD01000032">
    <property type="protein sequence ID" value="OGZ57328.1"/>
    <property type="molecule type" value="Genomic_DNA"/>
</dbReference>
<organism evidence="1 2">
    <name type="scientific">Candidatus Spechtbacteria bacterium RIFCSPHIGHO2_01_FULL_43_30</name>
    <dbReference type="NCBI Taxonomy" id="1802158"/>
    <lineage>
        <taxon>Bacteria</taxon>
        <taxon>Candidatus Spechtiibacteriota</taxon>
    </lineage>
</organism>
<evidence type="ECO:0000313" key="1">
    <source>
        <dbReference type="EMBL" id="OGZ57328.1"/>
    </source>
</evidence>
<dbReference type="Proteomes" id="UP000177932">
    <property type="component" value="Unassembled WGS sequence"/>
</dbReference>